<evidence type="ECO:0000313" key="5">
    <source>
        <dbReference type="Proteomes" id="UP000886595"/>
    </source>
</evidence>
<feature type="compositionally biased region" description="Polar residues" evidence="1">
    <location>
        <begin position="235"/>
        <end position="245"/>
    </location>
</feature>
<comment type="caution">
    <text evidence="4">The sequence shown here is derived from an EMBL/GenBank/DDBJ whole genome shotgun (WGS) entry which is preliminary data.</text>
</comment>
<evidence type="ECO:0000256" key="1">
    <source>
        <dbReference type="SAM" id="MobiDB-lite"/>
    </source>
</evidence>
<gene>
    <name evidence="4" type="ORF">Bca52824_012067</name>
</gene>
<dbReference type="Pfam" id="PF07889">
    <property type="entry name" value="DUF1664"/>
    <property type="match status" value="1"/>
</dbReference>
<feature type="region of interest" description="Disordered" evidence="1">
    <location>
        <begin position="233"/>
        <end position="324"/>
    </location>
</feature>
<name>A0A8X7VVU4_BRACI</name>
<dbReference type="InterPro" id="IPR012458">
    <property type="entry name" value="DUF1664"/>
</dbReference>
<dbReference type="PANTHER" id="PTHR47289:SF2">
    <property type="entry name" value="TRANSCRIPTION FACTOR, PUTATIVE (DUF1664)-RELATED"/>
    <property type="match status" value="1"/>
</dbReference>
<keyword evidence="5" id="KW-1185">Reference proteome</keyword>
<dbReference type="Proteomes" id="UP000886595">
    <property type="component" value="Unassembled WGS sequence"/>
</dbReference>
<feature type="signal peptide" evidence="2">
    <location>
        <begin position="1"/>
        <end position="22"/>
    </location>
</feature>
<feature type="compositionally biased region" description="Low complexity" evidence="1">
    <location>
        <begin position="300"/>
        <end position="310"/>
    </location>
</feature>
<reference evidence="4 5" key="1">
    <citation type="submission" date="2020-02" db="EMBL/GenBank/DDBJ databases">
        <authorList>
            <person name="Ma Q."/>
            <person name="Huang Y."/>
            <person name="Song X."/>
            <person name="Pei D."/>
        </authorList>
    </citation>
    <scope>NUCLEOTIDE SEQUENCE [LARGE SCALE GENOMIC DNA]</scope>
    <source>
        <strain evidence="4">Sxm20200214</strain>
        <tissue evidence="4">Leaf</tissue>
    </source>
</reference>
<keyword evidence="2" id="KW-0732">Signal</keyword>
<proteinExistence type="predicted"/>
<accession>A0A8X7VVU4</accession>
<feature type="chain" id="PRO_5036498152" description="DUF1664 domain-containing protein" evidence="2">
    <location>
        <begin position="23"/>
        <end position="352"/>
    </location>
</feature>
<feature type="domain" description="DUF1664" evidence="3">
    <location>
        <begin position="92"/>
        <end position="212"/>
    </location>
</feature>
<evidence type="ECO:0000259" key="3">
    <source>
        <dbReference type="Pfam" id="PF07889"/>
    </source>
</evidence>
<evidence type="ECO:0000256" key="2">
    <source>
        <dbReference type="SAM" id="SignalP"/>
    </source>
</evidence>
<dbReference type="AlphaFoldDB" id="A0A8X7VVU4"/>
<sequence>MALPLGKLTILIGAGLVGSVLAKEGSLPDVSHFVSGAFKIVLRQLKQEEPAKSGSKPRNDTLTAQVNSLRHELQLLASNRPITIISTGGSGGKKYGWIIIIGVIGYGYVWWKGWKLPDFMFATRRSLSDACNNVGSQIDGFYESLSGTKRELGSEIDRMDRTLDASTVIIKETGREVTELRDGTANMKDDVRSVFEAVETLASKVYRIEGNQDLTLKGVGALHAQCREHKRLQESNKALPSTSSVPALEPAPVTPSLRTLSLPPASPRESQLPSTPNGGQQSQGPLQHTQSMSGLKDISESSNSRESFSNGTPSGEAMGNTSSGLFSMFSMPRIGRTRSAVNAVPANLTGAQ</sequence>
<evidence type="ECO:0000313" key="4">
    <source>
        <dbReference type="EMBL" id="KAG2318854.1"/>
    </source>
</evidence>
<dbReference type="EMBL" id="JAAMPC010000003">
    <property type="protein sequence ID" value="KAG2318854.1"/>
    <property type="molecule type" value="Genomic_DNA"/>
</dbReference>
<organism evidence="4 5">
    <name type="scientific">Brassica carinata</name>
    <name type="common">Ethiopian mustard</name>
    <name type="synonym">Abyssinian cabbage</name>
    <dbReference type="NCBI Taxonomy" id="52824"/>
    <lineage>
        <taxon>Eukaryota</taxon>
        <taxon>Viridiplantae</taxon>
        <taxon>Streptophyta</taxon>
        <taxon>Embryophyta</taxon>
        <taxon>Tracheophyta</taxon>
        <taxon>Spermatophyta</taxon>
        <taxon>Magnoliopsida</taxon>
        <taxon>eudicotyledons</taxon>
        <taxon>Gunneridae</taxon>
        <taxon>Pentapetalae</taxon>
        <taxon>rosids</taxon>
        <taxon>malvids</taxon>
        <taxon>Brassicales</taxon>
        <taxon>Brassicaceae</taxon>
        <taxon>Brassiceae</taxon>
        <taxon>Brassica</taxon>
    </lineage>
</organism>
<feature type="compositionally biased region" description="Polar residues" evidence="1">
    <location>
        <begin position="268"/>
        <end position="293"/>
    </location>
</feature>
<dbReference type="PANTHER" id="PTHR47289">
    <property type="entry name" value="TRANSCRIPTION FACTOR, PUTATIVE (DUF1664)-RELATED"/>
    <property type="match status" value="1"/>
</dbReference>
<protein>
    <recommendedName>
        <fullName evidence="3">DUF1664 domain-containing protein</fullName>
    </recommendedName>
</protein>
<dbReference type="OrthoDB" id="544175at2759"/>